<dbReference type="Proteomes" id="UP000006967">
    <property type="component" value="Unassembled WGS sequence"/>
</dbReference>
<evidence type="ECO:0000256" key="1">
    <source>
        <dbReference type="SAM" id="Phobius"/>
    </source>
</evidence>
<name>A0A9W5KXB7_BACCE</name>
<accession>A0A9W5KXB7</accession>
<sequence>MDINHQIIISLLIIITIQTALHIITILKLKWGQVVQGGLEIGDKIPNVDFNNVDGDIKGIYDNVLGNKNTLVFLDLDCKECNKVFSSLDVFNISYLSEIKLVLIKTEKNFKYMSNSVYKDRALFIDEDIIINKFNIDVFPFAMRVDESGKVEENSHITKENLINYIT</sequence>
<comment type="caution">
    <text evidence="2">The sequence shown here is derived from an EMBL/GenBank/DDBJ whole genome shotgun (WGS) entry which is preliminary data.</text>
</comment>
<dbReference type="Gene3D" id="3.40.30.10">
    <property type="entry name" value="Glutaredoxin"/>
    <property type="match status" value="1"/>
</dbReference>
<reference evidence="2 3" key="1">
    <citation type="submission" date="2012-04" db="EMBL/GenBank/DDBJ databases">
        <title>The Genome Sequence of Bacillus cereus VD154.</title>
        <authorList>
            <consortium name="The Broad Institute Genome Sequencing Platform"/>
            <consortium name="The Broad Institute Genome Sequencing Center for Infectious Disease"/>
            <person name="Feldgarden M."/>
            <person name="Van der Auwera G.A."/>
            <person name="Mahillon J."/>
            <person name="Duprez V."/>
            <person name="Timmery S."/>
            <person name="Mattelet C."/>
            <person name="Dierick K."/>
            <person name="Sun M."/>
            <person name="Yu Z."/>
            <person name="Zhu L."/>
            <person name="Hu X."/>
            <person name="Shank E.B."/>
            <person name="Swiecicka I."/>
            <person name="Hansen B.M."/>
            <person name="Andrup L."/>
            <person name="Young S.K."/>
            <person name="Zeng Q."/>
            <person name="Gargeya S."/>
            <person name="Fitzgerald M."/>
            <person name="Haas B."/>
            <person name="Abouelleil A."/>
            <person name="Alvarado L."/>
            <person name="Arachchi H.M."/>
            <person name="Berlin A."/>
            <person name="Chapman S.B."/>
            <person name="Goldberg J."/>
            <person name="Griggs A."/>
            <person name="Gujja S."/>
            <person name="Hansen M."/>
            <person name="Howarth C."/>
            <person name="Imamovic A."/>
            <person name="Larimer J."/>
            <person name="McCowen C."/>
            <person name="Montmayeur A."/>
            <person name="Murphy C."/>
            <person name="Neiman D."/>
            <person name="Pearson M."/>
            <person name="Priest M."/>
            <person name="Roberts A."/>
            <person name="Saif S."/>
            <person name="Shea T."/>
            <person name="Sisk P."/>
            <person name="Sykes S."/>
            <person name="Wortman J."/>
            <person name="Nusbaum C."/>
            <person name="Birren B."/>
        </authorList>
    </citation>
    <scope>NUCLEOTIDE SEQUENCE [LARGE SCALE GENOMIC DNA]</scope>
    <source>
        <strain evidence="2 3">VD154</strain>
    </source>
</reference>
<gene>
    <name evidence="2" type="ORF">IK5_02840</name>
</gene>
<keyword evidence="1" id="KW-0472">Membrane</keyword>
<feature type="transmembrane region" description="Helical" evidence="1">
    <location>
        <begin position="6"/>
        <end position="27"/>
    </location>
</feature>
<proteinExistence type="predicted"/>
<evidence type="ECO:0000313" key="2">
    <source>
        <dbReference type="EMBL" id="EJR71942.1"/>
    </source>
</evidence>
<keyword evidence="1" id="KW-0812">Transmembrane</keyword>
<evidence type="ECO:0008006" key="4">
    <source>
        <dbReference type="Google" id="ProtNLM"/>
    </source>
</evidence>
<organism evidence="2 3">
    <name type="scientific">Bacillus cereus VD154</name>
    <dbReference type="NCBI Taxonomy" id="1053238"/>
    <lineage>
        <taxon>Bacteria</taxon>
        <taxon>Bacillati</taxon>
        <taxon>Bacillota</taxon>
        <taxon>Bacilli</taxon>
        <taxon>Bacillales</taxon>
        <taxon>Bacillaceae</taxon>
        <taxon>Bacillus</taxon>
        <taxon>Bacillus cereus group</taxon>
    </lineage>
</organism>
<keyword evidence="1" id="KW-1133">Transmembrane helix</keyword>
<evidence type="ECO:0000313" key="3">
    <source>
        <dbReference type="Proteomes" id="UP000006967"/>
    </source>
</evidence>
<dbReference type="RefSeq" id="WP_000353919.1">
    <property type="nucleotide sequence ID" value="NZ_JH791881.1"/>
</dbReference>
<dbReference type="EMBL" id="AHFG01000030">
    <property type="protein sequence ID" value="EJR71942.1"/>
    <property type="molecule type" value="Genomic_DNA"/>
</dbReference>
<dbReference type="AlphaFoldDB" id="A0A9W5KXB7"/>
<protein>
    <recommendedName>
        <fullName evidence="4">Thioredoxin domain-containing protein</fullName>
    </recommendedName>
</protein>